<sequence>MSEPGGGRRPGGGVCRARSSGRRKGGKNKVRATPFPTRLHHQQKRSAENAASGGPAEPQRAAQYRQLRREGLMTKVKPEKKSVKSEKNSTTTHGPTSHRCEQWNIHKQKNKCNVQHTKTNSPRKMERLQTDSELGNSAVQKTDKKPLTSAENVQNIKLKKEICTNNDKEINYAGAKFSDPPSPSVLPKPPSHWMDMTIQHSDQCKELMTYHLKTLLKVQL</sequence>
<keyword evidence="3" id="KW-0010">Activator</keyword>
<accession>A0AAV3APX0</accession>
<evidence type="ECO:0000256" key="3">
    <source>
        <dbReference type="ARBA" id="ARBA00023159"/>
    </source>
</evidence>
<dbReference type="EMBL" id="DYDO01000004">
    <property type="protein sequence ID" value="DBA26496.1"/>
    <property type="molecule type" value="Genomic_DNA"/>
</dbReference>
<evidence type="ECO:0000256" key="5">
    <source>
        <dbReference type="ARBA" id="ARBA00023242"/>
    </source>
</evidence>
<gene>
    <name evidence="7" type="ORF">GDO54_010744</name>
</gene>
<name>A0AAV3APX0_PYXAD</name>
<dbReference type="InterPro" id="IPR028322">
    <property type="entry name" value="PNRC-like_rgn"/>
</dbReference>
<feature type="compositionally biased region" description="Gly residues" evidence="6">
    <location>
        <begin position="1"/>
        <end position="14"/>
    </location>
</feature>
<feature type="region of interest" description="Disordered" evidence="6">
    <location>
        <begin position="114"/>
        <end position="147"/>
    </location>
</feature>
<protein>
    <recommendedName>
        <fullName evidence="9">Proline-rich nuclear receptor coactivator 1</fullName>
    </recommendedName>
</protein>
<dbReference type="PANTHER" id="PTHR15405">
    <property type="entry name" value="PROLINE-RICH NUCLEAR RECEPTOR COACTIVATOR"/>
    <property type="match status" value="1"/>
</dbReference>
<feature type="compositionally biased region" description="Polar residues" evidence="6">
    <location>
        <begin position="131"/>
        <end position="140"/>
    </location>
</feature>
<keyword evidence="4" id="KW-0804">Transcription</keyword>
<dbReference type="GO" id="GO:0016071">
    <property type="term" value="P:mRNA metabolic process"/>
    <property type="evidence" value="ECO:0007669"/>
    <property type="project" value="UniProtKB-ARBA"/>
</dbReference>
<dbReference type="AlphaFoldDB" id="A0AAV3APX0"/>
<evidence type="ECO:0000256" key="2">
    <source>
        <dbReference type="ARBA" id="ARBA00023015"/>
    </source>
</evidence>
<dbReference type="GO" id="GO:0005634">
    <property type="term" value="C:nucleus"/>
    <property type="evidence" value="ECO:0007669"/>
    <property type="project" value="UniProtKB-SubCell"/>
</dbReference>
<proteinExistence type="predicted"/>
<evidence type="ECO:0000256" key="4">
    <source>
        <dbReference type="ARBA" id="ARBA00023163"/>
    </source>
</evidence>
<comment type="subcellular location">
    <subcellularLocation>
        <location evidence="1">Nucleus</location>
    </subcellularLocation>
</comment>
<feature type="compositionally biased region" description="Basic and acidic residues" evidence="6">
    <location>
        <begin position="67"/>
        <end position="87"/>
    </location>
</feature>
<keyword evidence="2" id="KW-0805">Transcription regulation</keyword>
<dbReference type="InterPro" id="IPR026780">
    <property type="entry name" value="PNRC1/2"/>
</dbReference>
<organism evidence="7 8">
    <name type="scientific">Pyxicephalus adspersus</name>
    <name type="common">African bullfrog</name>
    <dbReference type="NCBI Taxonomy" id="30357"/>
    <lineage>
        <taxon>Eukaryota</taxon>
        <taxon>Metazoa</taxon>
        <taxon>Chordata</taxon>
        <taxon>Craniata</taxon>
        <taxon>Vertebrata</taxon>
        <taxon>Euteleostomi</taxon>
        <taxon>Amphibia</taxon>
        <taxon>Batrachia</taxon>
        <taxon>Anura</taxon>
        <taxon>Neobatrachia</taxon>
        <taxon>Ranoidea</taxon>
        <taxon>Pyxicephalidae</taxon>
        <taxon>Pyxicephalinae</taxon>
        <taxon>Pyxicephalus</taxon>
    </lineage>
</organism>
<dbReference type="Pfam" id="PF15365">
    <property type="entry name" value="PNRC"/>
    <property type="match status" value="1"/>
</dbReference>
<comment type="caution">
    <text evidence="7">The sequence shown here is derived from an EMBL/GenBank/DDBJ whole genome shotgun (WGS) entry which is preliminary data.</text>
</comment>
<feature type="compositionally biased region" description="Basic residues" evidence="6">
    <location>
        <begin position="19"/>
        <end position="30"/>
    </location>
</feature>
<evidence type="ECO:0000313" key="7">
    <source>
        <dbReference type="EMBL" id="DBA26496.1"/>
    </source>
</evidence>
<feature type="region of interest" description="Disordered" evidence="6">
    <location>
        <begin position="1"/>
        <end position="101"/>
    </location>
</feature>
<keyword evidence="8" id="KW-1185">Reference proteome</keyword>
<evidence type="ECO:0008006" key="9">
    <source>
        <dbReference type="Google" id="ProtNLM"/>
    </source>
</evidence>
<evidence type="ECO:0000313" key="8">
    <source>
        <dbReference type="Proteomes" id="UP001181693"/>
    </source>
</evidence>
<keyword evidence="5" id="KW-0539">Nucleus</keyword>
<evidence type="ECO:0000256" key="1">
    <source>
        <dbReference type="ARBA" id="ARBA00004123"/>
    </source>
</evidence>
<reference evidence="7" key="1">
    <citation type="thesis" date="2020" institute="ProQuest LLC" country="789 East Eisenhower Parkway, Ann Arbor, MI, USA">
        <title>Comparative Genomics and Chromosome Evolution.</title>
        <authorList>
            <person name="Mudd A.B."/>
        </authorList>
    </citation>
    <scope>NUCLEOTIDE SEQUENCE</scope>
    <source>
        <strain evidence="7">1538</strain>
        <tissue evidence="7">Blood</tissue>
    </source>
</reference>
<dbReference type="Proteomes" id="UP001181693">
    <property type="component" value="Unassembled WGS sequence"/>
</dbReference>
<evidence type="ECO:0000256" key="6">
    <source>
        <dbReference type="SAM" id="MobiDB-lite"/>
    </source>
</evidence>